<dbReference type="GeneID" id="111086149"/>
<proteinExistence type="predicted"/>
<gene>
    <name evidence="2" type="primary">LOC111086149</name>
</gene>
<dbReference type="RefSeq" id="XP_022243549.1">
    <property type="nucleotide sequence ID" value="XM_022387841.1"/>
</dbReference>
<reference evidence="2" key="1">
    <citation type="submission" date="2025-08" db="UniProtKB">
        <authorList>
            <consortium name="RefSeq"/>
        </authorList>
    </citation>
    <scope>IDENTIFICATION</scope>
    <source>
        <tissue evidence="2">Muscle</tissue>
    </source>
</reference>
<protein>
    <submittedName>
        <fullName evidence="2">Transcription termination factor 2-like</fullName>
    </submittedName>
</protein>
<evidence type="ECO:0000313" key="1">
    <source>
        <dbReference type="Proteomes" id="UP000694941"/>
    </source>
</evidence>
<name>A0ABM1SIU4_LIMPO</name>
<evidence type="ECO:0000313" key="2">
    <source>
        <dbReference type="RefSeq" id="XP_022243549.1"/>
    </source>
</evidence>
<organism evidence="1 2">
    <name type="scientific">Limulus polyphemus</name>
    <name type="common">Atlantic horseshoe crab</name>
    <dbReference type="NCBI Taxonomy" id="6850"/>
    <lineage>
        <taxon>Eukaryota</taxon>
        <taxon>Metazoa</taxon>
        <taxon>Ecdysozoa</taxon>
        <taxon>Arthropoda</taxon>
        <taxon>Chelicerata</taxon>
        <taxon>Merostomata</taxon>
        <taxon>Xiphosura</taxon>
        <taxon>Limulidae</taxon>
        <taxon>Limulus</taxon>
    </lineage>
</organism>
<keyword evidence="1" id="KW-1185">Reference proteome</keyword>
<accession>A0ABM1SIU4</accession>
<sequence>MIIGDLYATAELPIALLVFVILKLKHGTREWIYVTHGLRCLGEFFTDTDSCEFGLEEKEKLNDSNMKSVKCASHGKLCYLKTGTSDNNSKFGKSYYICPLRPECLFCEPADILPSLCTKHSGSVVELQCLKSTSSGEKRHYFRCKEGKEQGGLWCGYKNVKDLSKDEVSIK</sequence>
<dbReference type="Proteomes" id="UP000694941">
    <property type="component" value="Unplaced"/>
</dbReference>